<comment type="caution">
    <text evidence="1">The sequence shown here is derived from an EMBL/GenBank/DDBJ whole genome shotgun (WGS) entry which is preliminary data.</text>
</comment>
<dbReference type="Pfam" id="PF07520">
    <property type="entry name" value="SrfB"/>
    <property type="match status" value="1"/>
</dbReference>
<name>A0ABT1D6E9_9PROT</name>
<evidence type="ECO:0000313" key="1">
    <source>
        <dbReference type="EMBL" id="MCO6417502.1"/>
    </source>
</evidence>
<proteinExistence type="predicted"/>
<keyword evidence="2" id="KW-1185">Reference proteome</keyword>
<dbReference type="EMBL" id="JAFIRR010000096">
    <property type="protein sequence ID" value="MCO6417502.1"/>
    <property type="molecule type" value="Genomic_DNA"/>
</dbReference>
<dbReference type="RefSeq" id="WP_252954143.1">
    <property type="nucleotide sequence ID" value="NZ_JAFIRR010000096.1"/>
</dbReference>
<protein>
    <submittedName>
        <fullName evidence="1">Virulence factor SrfB</fullName>
    </submittedName>
</protein>
<dbReference type="Proteomes" id="UP001523392">
    <property type="component" value="Unassembled WGS sequence"/>
</dbReference>
<reference evidence="1 2" key="1">
    <citation type="submission" date="2021-12" db="EMBL/GenBank/DDBJ databases">
        <title>Siccirubricoccus leaddurans sp. nov., a high concentration Zn2+ tolerance bacterium.</title>
        <authorList>
            <person name="Cao Y."/>
        </authorList>
    </citation>
    <scope>NUCLEOTIDE SEQUENCE [LARGE SCALE GENOMIC DNA]</scope>
    <source>
        <strain evidence="1 2">KC 17139</strain>
    </source>
</reference>
<dbReference type="InterPro" id="IPR009216">
    <property type="entry name" value="Virulence_factor_SrfB"/>
</dbReference>
<gene>
    <name evidence="1" type="ORF">JYK14_15225</name>
</gene>
<accession>A0ABT1D6E9</accession>
<dbReference type="PIRSF" id="PIRSF034585">
    <property type="entry name" value="SrfB"/>
    <property type="match status" value="1"/>
</dbReference>
<evidence type="ECO:0000313" key="2">
    <source>
        <dbReference type="Proteomes" id="UP001523392"/>
    </source>
</evidence>
<organism evidence="1 2">
    <name type="scientific">Siccirubricoccus soli</name>
    <dbReference type="NCBI Taxonomy" id="2899147"/>
    <lineage>
        <taxon>Bacteria</taxon>
        <taxon>Pseudomonadati</taxon>
        <taxon>Pseudomonadota</taxon>
        <taxon>Alphaproteobacteria</taxon>
        <taxon>Acetobacterales</taxon>
        <taxon>Roseomonadaceae</taxon>
        <taxon>Siccirubricoccus</taxon>
    </lineage>
</organism>
<sequence length="992" mass="109796">MTKLITLMPNSGIHFWDVDFDLDALPRLSRRFWEEKLSDVPDETGEVPVALRELVANEEGEFVDPVSLHQPVEEECYSVNVARALEPFLAKWVPLPVFAVLQPRANAPDLMDRGPSNWVRARIAELPPDPRRSATRPARLTLAFDTGLMEPDPDHPDTIVAPNSRTVMRGQELALVADTERNAWFINEEWVTAWLAEMFREFKQAQTRGRPLRKEDFPFACEHQARYIAFLALLGELGCVPRIRFVDTISPGLEINPVQVDLVLDVGNSRTCGILVEEHPGQGMNLSDSMPLILRDLSEPHRFYALPFESRVEFCRASLGRDAIARRAGRPGSFAWPSPVRVGPEAVRLAGARLGNEGATGISSPKRYLWDKAKVAQPWRYNSRTAGEAIDPPVSGMFMRLLTEEGEVRGLGRGKPPRGTPATRAHFSRSSLFSLMIAEIVLQALAQANSPGGRQERRDSDVPRRLRRIVLTMPPGMPLAEQRILRARAEAGVRLAWQMLGWTAPDGTPLNKLMEEPKVPETLDEATATQIVWLHNEIAVRMGGDAQALFDVLNIPAGQPLRVASIDIGGGTTDLMVASYRLGEGDAVLPAQEFRESFKTAGDDLLRQVLAEVVVPCLAAALKMAGVVDAGALLRRTLGGDQGGQSEQERHLKRQFVSQVLEPVGIEILKAREKAQGRSTGVLLQAKLSEILRERSIGVERAIAYVERQAREAGASAESVLEAEMVATVPMVDRLVHATFGPILANLCEAVWHLGCDVLLLSGRPSRLTAVADIVTARIPVPPHRIIRMHRYQVSDAYPFRDAANRIEDPKTTAAVGAMLGLQAEARLRNFHLSSRAFRMKSTARYIGRLDQSGQLRSNAVLLRDVDLDQAKGGGDVAFTTPLAAASMIGFRQLPIERWTAQPLYAFELREPEKAARLALPLRVTVRRLDEQFGGEEGDQEGLVREMFKVEEVIQANGDPASPNDVDLRLQTMERGEGYWRDTGNLELRSVP</sequence>